<accession>A0ABR9D7L7</accession>
<organism evidence="2 3">
    <name type="scientific">Methylomonas fluvii</name>
    <dbReference type="NCBI Taxonomy" id="1854564"/>
    <lineage>
        <taxon>Bacteria</taxon>
        <taxon>Pseudomonadati</taxon>
        <taxon>Pseudomonadota</taxon>
        <taxon>Gammaproteobacteria</taxon>
        <taxon>Methylococcales</taxon>
        <taxon>Methylococcaceae</taxon>
        <taxon>Methylomonas</taxon>
    </lineage>
</organism>
<feature type="compositionally biased region" description="Low complexity" evidence="1">
    <location>
        <begin position="59"/>
        <end position="73"/>
    </location>
</feature>
<dbReference type="Gene3D" id="1.10.10.10">
    <property type="entry name" value="Winged helix-like DNA-binding domain superfamily/Winged helix DNA-binding domain"/>
    <property type="match status" value="1"/>
</dbReference>
<evidence type="ECO:0000313" key="2">
    <source>
        <dbReference type="EMBL" id="MBD9359070.1"/>
    </source>
</evidence>
<dbReference type="InterPro" id="IPR019707">
    <property type="entry name" value="DUF2582"/>
</dbReference>
<name>A0ABR9D7L7_9GAMM</name>
<protein>
    <submittedName>
        <fullName evidence="2">Winged helix-turn-helix domain-containing protein</fullName>
    </submittedName>
</protein>
<sequence length="186" mass="19191">MKKTKPTSETTVSATEKPAPAKATKKSPSKSVAVKTAQDTSAAAPGKTQAKAKPKATKTPKAVKAAAEALTAPESIEKAPEAATAKAAAKKANPKPKAAQVESTVQAEPSGTAPVEISMLERIGLTAGVIWHHLAENGATPVAKLVYVLPEEEAIIQRSIGWLAQEDKITLSARGGDQVETIVLKG</sequence>
<keyword evidence="3" id="KW-1185">Reference proteome</keyword>
<dbReference type="RefSeq" id="WP_192392009.1">
    <property type="nucleotide sequence ID" value="NZ_CAJHIU010000001.1"/>
</dbReference>
<reference evidence="2 3" key="1">
    <citation type="submission" date="2020-09" db="EMBL/GenBank/DDBJ databases">
        <title>Methylomonas albis sp. nov. and Methylomonas fluvii sp. nov.: Two cold-adapted methanotrophs from the River Elbe and an amended description of Methylovulum psychrotolerans strain Eb1.</title>
        <authorList>
            <person name="Bussmann I.K."/>
            <person name="Klings K.-W."/>
            <person name="Warnstedt J."/>
            <person name="Hoppert M."/>
            <person name="Saborowski A."/>
            <person name="Horn F."/>
            <person name="Liebner S."/>
        </authorList>
    </citation>
    <scope>NUCLEOTIDE SEQUENCE [LARGE SCALE GENOMIC DNA]</scope>
    <source>
        <strain evidence="2 3">EbB</strain>
    </source>
</reference>
<feature type="region of interest" description="Disordered" evidence="1">
    <location>
        <begin position="1"/>
        <end position="109"/>
    </location>
</feature>
<dbReference type="InterPro" id="IPR036388">
    <property type="entry name" value="WH-like_DNA-bd_sf"/>
</dbReference>
<dbReference type="Proteomes" id="UP000641152">
    <property type="component" value="Unassembled WGS sequence"/>
</dbReference>
<dbReference type="EMBL" id="JACXST010000001">
    <property type="protein sequence ID" value="MBD9359070.1"/>
    <property type="molecule type" value="Genomic_DNA"/>
</dbReference>
<proteinExistence type="predicted"/>
<evidence type="ECO:0000256" key="1">
    <source>
        <dbReference type="SAM" id="MobiDB-lite"/>
    </source>
</evidence>
<evidence type="ECO:0000313" key="3">
    <source>
        <dbReference type="Proteomes" id="UP000641152"/>
    </source>
</evidence>
<comment type="caution">
    <text evidence="2">The sequence shown here is derived from an EMBL/GenBank/DDBJ whole genome shotgun (WGS) entry which is preliminary data.</text>
</comment>
<feature type="compositionally biased region" description="Low complexity" evidence="1">
    <location>
        <begin position="13"/>
        <end position="22"/>
    </location>
</feature>
<feature type="compositionally biased region" description="Low complexity" evidence="1">
    <location>
        <begin position="29"/>
        <end position="49"/>
    </location>
</feature>
<dbReference type="Pfam" id="PF10771">
    <property type="entry name" value="DUF2582"/>
    <property type="match status" value="1"/>
</dbReference>
<gene>
    <name evidence="2" type="ORF">EBB_00595</name>
</gene>